<dbReference type="Proteomes" id="UP001231189">
    <property type="component" value="Unassembled WGS sequence"/>
</dbReference>
<dbReference type="AlphaFoldDB" id="A0AAD8QHL1"/>
<name>A0AAD8QHL1_LOLMU</name>
<evidence type="ECO:0000313" key="2">
    <source>
        <dbReference type="Proteomes" id="UP001231189"/>
    </source>
</evidence>
<proteinExistence type="predicted"/>
<evidence type="ECO:0000313" key="1">
    <source>
        <dbReference type="EMBL" id="KAK1602843.1"/>
    </source>
</evidence>
<dbReference type="EMBL" id="JAUUTY010000173">
    <property type="protein sequence ID" value="KAK1602843.1"/>
    <property type="molecule type" value="Genomic_DNA"/>
</dbReference>
<gene>
    <name evidence="1" type="ORF">QYE76_059320</name>
</gene>
<accession>A0AAD8QHL1</accession>
<sequence>MQLSKLSGDATWGFYDDATPWFSHGATWGFSDDATPGFSGDAISGFFGDTVVVPARSAGGPCRDDDHIDIKSHHGRVFFSCVGVGNC</sequence>
<protein>
    <submittedName>
        <fullName evidence="1">Uncharacterized protein</fullName>
    </submittedName>
</protein>
<organism evidence="1 2">
    <name type="scientific">Lolium multiflorum</name>
    <name type="common">Italian ryegrass</name>
    <name type="synonym">Lolium perenne subsp. multiflorum</name>
    <dbReference type="NCBI Taxonomy" id="4521"/>
    <lineage>
        <taxon>Eukaryota</taxon>
        <taxon>Viridiplantae</taxon>
        <taxon>Streptophyta</taxon>
        <taxon>Embryophyta</taxon>
        <taxon>Tracheophyta</taxon>
        <taxon>Spermatophyta</taxon>
        <taxon>Magnoliopsida</taxon>
        <taxon>Liliopsida</taxon>
        <taxon>Poales</taxon>
        <taxon>Poaceae</taxon>
        <taxon>BOP clade</taxon>
        <taxon>Pooideae</taxon>
        <taxon>Poodae</taxon>
        <taxon>Poeae</taxon>
        <taxon>Poeae Chloroplast Group 2 (Poeae type)</taxon>
        <taxon>Loliodinae</taxon>
        <taxon>Loliinae</taxon>
        <taxon>Lolium</taxon>
    </lineage>
</organism>
<keyword evidence="2" id="KW-1185">Reference proteome</keyword>
<comment type="caution">
    <text evidence="1">The sequence shown here is derived from an EMBL/GenBank/DDBJ whole genome shotgun (WGS) entry which is preliminary data.</text>
</comment>
<reference evidence="1" key="1">
    <citation type="submission" date="2023-07" db="EMBL/GenBank/DDBJ databases">
        <title>A chromosome-level genome assembly of Lolium multiflorum.</title>
        <authorList>
            <person name="Chen Y."/>
            <person name="Copetti D."/>
            <person name="Kolliker R."/>
            <person name="Studer B."/>
        </authorList>
    </citation>
    <scope>NUCLEOTIDE SEQUENCE</scope>
    <source>
        <strain evidence="1">02402/16</strain>
        <tissue evidence="1">Leaf</tissue>
    </source>
</reference>